<reference evidence="1 2" key="1">
    <citation type="submission" date="2019-07" db="EMBL/GenBank/DDBJ databases">
        <authorList>
            <person name="Kim J."/>
        </authorList>
    </citation>
    <scope>NUCLEOTIDE SEQUENCE [LARGE SCALE GENOMIC DNA]</scope>
    <source>
        <strain evidence="1 2">G13</strain>
    </source>
</reference>
<dbReference type="Proteomes" id="UP000316330">
    <property type="component" value="Unassembled WGS sequence"/>
</dbReference>
<dbReference type="AlphaFoldDB" id="A0A559JQI2"/>
<gene>
    <name evidence="1" type="ORF">FPZ45_06810</name>
</gene>
<dbReference type="OrthoDB" id="2969667at2"/>
<dbReference type="RefSeq" id="WP_144699747.1">
    <property type="nucleotide sequence ID" value="NZ_VNJJ01000003.1"/>
</dbReference>
<organism evidence="1 2">
    <name type="scientific">Cohnella terricola</name>
    <dbReference type="NCBI Taxonomy" id="1289167"/>
    <lineage>
        <taxon>Bacteria</taxon>
        <taxon>Bacillati</taxon>
        <taxon>Bacillota</taxon>
        <taxon>Bacilli</taxon>
        <taxon>Bacillales</taxon>
        <taxon>Paenibacillaceae</taxon>
        <taxon>Cohnella</taxon>
    </lineage>
</organism>
<protein>
    <submittedName>
        <fullName evidence="1">Uncharacterized protein</fullName>
    </submittedName>
</protein>
<evidence type="ECO:0000313" key="2">
    <source>
        <dbReference type="Proteomes" id="UP000316330"/>
    </source>
</evidence>
<proteinExistence type="predicted"/>
<sequence>MNDTFVWGIFVADSSKPFPNFFPVALYTSRALAISQIEAMPRDNNYQLLRMPINKDFSYFHKKSGKLVGMDAIHHEHFHYKDESN</sequence>
<name>A0A559JQI2_9BACL</name>
<accession>A0A559JQI2</accession>
<keyword evidence="2" id="KW-1185">Reference proteome</keyword>
<evidence type="ECO:0000313" key="1">
    <source>
        <dbReference type="EMBL" id="TVY02146.1"/>
    </source>
</evidence>
<dbReference type="EMBL" id="VNJJ01000003">
    <property type="protein sequence ID" value="TVY02146.1"/>
    <property type="molecule type" value="Genomic_DNA"/>
</dbReference>
<comment type="caution">
    <text evidence="1">The sequence shown here is derived from an EMBL/GenBank/DDBJ whole genome shotgun (WGS) entry which is preliminary data.</text>
</comment>